<dbReference type="HOGENOM" id="CLU_066687_0_0_1"/>
<name>A0A0D0D2I3_9AGAM</name>
<proteinExistence type="predicted"/>
<dbReference type="OrthoDB" id="2709048at2759"/>
<feature type="compositionally biased region" description="Basic and acidic residues" evidence="1">
    <location>
        <begin position="12"/>
        <end position="21"/>
    </location>
</feature>
<evidence type="ECO:0000256" key="1">
    <source>
        <dbReference type="SAM" id="MobiDB-lite"/>
    </source>
</evidence>
<dbReference type="InParanoid" id="A0A0D0D2I3"/>
<reference evidence="2 3" key="1">
    <citation type="submission" date="2014-04" db="EMBL/GenBank/DDBJ databases">
        <authorList>
            <consortium name="DOE Joint Genome Institute"/>
            <person name="Kuo A."/>
            <person name="Kohler A."/>
            <person name="Jargeat P."/>
            <person name="Nagy L.G."/>
            <person name="Floudas D."/>
            <person name="Copeland A."/>
            <person name="Barry K.W."/>
            <person name="Cichocki N."/>
            <person name="Veneault-Fourrey C."/>
            <person name="LaButti K."/>
            <person name="Lindquist E.A."/>
            <person name="Lipzen A."/>
            <person name="Lundell T."/>
            <person name="Morin E."/>
            <person name="Murat C."/>
            <person name="Sun H."/>
            <person name="Tunlid A."/>
            <person name="Henrissat B."/>
            <person name="Grigoriev I.V."/>
            <person name="Hibbett D.S."/>
            <person name="Martin F."/>
            <person name="Nordberg H.P."/>
            <person name="Cantor M.N."/>
            <person name="Hua S.X."/>
        </authorList>
    </citation>
    <scope>NUCLEOTIDE SEQUENCE [LARGE SCALE GENOMIC DNA]</scope>
    <source>
        <strain evidence="2 3">Ve08.2h10</strain>
    </source>
</reference>
<sequence>MSSSIANNLTKWNDEQLHEHEDNDDELFEKKSVERRHCTKARKEAEHQMAEEVVRRKAEEEAKQKVEVEAQRRTEAEAKACAEEVAWAQSSVLGPPKGKQLKVAASGTAEDTELCEQPGDMQSSRWRKREEAMLPQAGKKKVWTKSPVVDDKEEDTEDCKAKENCDVLGALVEVLSVVVGEMQNMATDRRCMAAESCAQMERMLGTLEEIRGCLDPEFTLEELEEWSEEDFEEEEVVEAAKEKEALKGHNKEEVEVDKSV</sequence>
<keyword evidence="3" id="KW-1185">Reference proteome</keyword>
<dbReference type="AlphaFoldDB" id="A0A0D0D2I3"/>
<evidence type="ECO:0000313" key="3">
    <source>
        <dbReference type="Proteomes" id="UP000054538"/>
    </source>
</evidence>
<evidence type="ECO:0000313" key="2">
    <source>
        <dbReference type="EMBL" id="KIK77741.1"/>
    </source>
</evidence>
<reference evidence="3" key="2">
    <citation type="submission" date="2015-01" db="EMBL/GenBank/DDBJ databases">
        <title>Evolutionary Origins and Diversification of the Mycorrhizal Mutualists.</title>
        <authorList>
            <consortium name="DOE Joint Genome Institute"/>
            <consortium name="Mycorrhizal Genomics Consortium"/>
            <person name="Kohler A."/>
            <person name="Kuo A."/>
            <person name="Nagy L.G."/>
            <person name="Floudas D."/>
            <person name="Copeland A."/>
            <person name="Barry K.W."/>
            <person name="Cichocki N."/>
            <person name="Veneault-Fourrey C."/>
            <person name="LaButti K."/>
            <person name="Lindquist E.A."/>
            <person name="Lipzen A."/>
            <person name="Lundell T."/>
            <person name="Morin E."/>
            <person name="Murat C."/>
            <person name="Riley R."/>
            <person name="Ohm R."/>
            <person name="Sun H."/>
            <person name="Tunlid A."/>
            <person name="Henrissat B."/>
            <person name="Grigoriev I.V."/>
            <person name="Hibbett D.S."/>
            <person name="Martin F."/>
        </authorList>
    </citation>
    <scope>NUCLEOTIDE SEQUENCE [LARGE SCALE GENOMIC DNA]</scope>
    <source>
        <strain evidence="3">Ve08.2h10</strain>
    </source>
</reference>
<feature type="region of interest" description="Disordered" evidence="1">
    <location>
        <begin position="1"/>
        <end position="69"/>
    </location>
</feature>
<feature type="compositionally biased region" description="Basic and acidic residues" evidence="1">
    <location>
        <begin position="28"/>
        <end position="69"/>
    </location>
</feature>
<accession>A0A0D0D2I3</accession>
<dbReference type="EMBL" id="KN826850">
    <property type="protein sequence ID" value="KIK77741.1"/>
    <property type="molecule type" value="Genomic_DNA"/>
</dbReference>
<organism evidence="2 3">
    <name type="scientific">Paxillus rubicundulus Ve08.2h10</name>
    <dbReference type="NCBI Taxonomy" id="930991"/>
    <lineage>
        <taxon>Eukaryota</taxon>
        <taxon>Fungi</taxon>
        <taxon>Dikarya</taxon>
        <taxon>Basidiomycota</taxon>
        <taxon>Agaricomycotina</taxon>
        <taxon>Agaricomycetes</taxon>
        <taxon>Agaricomycetidae</taxon>
        <taxon>Boletales</taxon>
        <taxon>Paxilineae</taxon>
        <taxon>Paxillaceae</taxon>
        <taxon>Paxillus</taxon>
    </lineage>
</organism>
<dbReference type="Proteomes" id="UP000054538">
    <property type="component" value="Unassembled WGS sequence"/>
</dbReference>
<gene>
    <name evidence="2" type="ORF">PAXRUDRAFT_17291</name>
</gene>
<protein>
    <submittedName>
        <fullName evidence="2">Uncharacterized protein</fullName>
    </submittedName>
</protein>
<feature type="compositionally biased region" description="Polar residues" evidence="1">
    <location>
        <begin position="1"/>
        <end position="11"/>
    </location>
</feature>
<dbReference type="STRING" id="930991.A0A0D0D2I3"/>
<feature type="region of interest" description="Disordered" evidence="1">
    <location>
        <begin position="93"/>
        <end position="156"/>
    </location>
</feature>